<dbReference type="EMBL" id="KB469302">
    <property type="protein sequence ID" value="EPQ55032.1"/>
    <property type="molecule type" value="Genomic_DNA"/>
</dbReference>
<name>S7Q6A8_GLOTA</name>
<organism evidence="3 4">
    <name type="scientific">Gloeophyllum trabeum (strain ATCC 11539 / FP-39264 / Madison 617)</name>
    <name type="common">Brown rot fungus</name>
    <dbReference type="NCBI Taxonomy" id="670483"/>
    <lineage>
        <taxon>Eukaryota</taxon>
        <taxon>Fungi</taxon>
        <taxon>Dikarya</taxon>
        <taxon>Basidiomycota</taxon>
        <taxon>Agaricomycotina</taxon>
        <taxon>Agaricomycetes</taxon>
        <taxon>Gloeophyllales</taxon>
        <taxon>Gloeophyllaceae</taxon>
        <taxon>Gloeophyllum</taxon>
    </lineage>
</organism>
<feature type="region of interest" description="Disordered" evidence="2">
    <location>
        <begin position="773"/>
        <end position="805"/>
    </location>
</feature>
<gene>
    <name evidence="3" type="ORF">GLOTRDRAFT_76344</name>
</gene>
<feature type="compositionally biased region" description="Low complexity" evidence="2">
    <location>
        <begin position="793"/>
        <end position="805"/>
    </location>
</feature>
<dbReference type="HOGENOM" id="CLU_314230_0_0_1"/>
<dbReference type="Gene3D" id="3.40.50.1010">
    <property type="entry name" value="5'-nuclease"/>
    <property type="match status" value="1"/>
</dbReference>
<dbReference type="KEGG" id="gtr:GLOTRDRAFT_76344"/>
<dbReference type="eggNOG" id="ENOG502QQRA">
    <property type="taxonomic scope" value="Eukaryota"/>
</dbReference>
<dbReference type="AlphaFoldDB" id="S7Q6A8"/>
<feature type="region of interest" description="Disordered" evidence="2">
    <location>
        <begin position="675"/>
        <end position="697"/>
    </location>
</feature>
<feature type="region of interest" description="Disordered" evidence="2">
    <location>
        <begin position="536"/>
        <end position="566"/>
    </location>
</feature>
<dbReference type="OMA" id="PWIYGGE"/>
<dbReference type="SUPFAM" id="SSF88723">
    <property type="entry name" value="PIN domain-like"/>
    <property type="match status" value="1"/>
</dbReference>
<feature type="compositionally biased region" description="Polar residues" evidence="2">
    <location>
        <begin position="676"/>
        <end position="689"/>
    </location>
</feature>
<proteinExistence type="inferred from homology"/>
<dbReference type="OrthoDB" id="25987at2759"/>
<accession>S7Q6A8</accession>
<dbReference type="Proteomes" id="UP000030669">
    <property type="component" value="Unassembled WGS sequence"/>
</dbReference>
<dbReference type="InterPro" id="IPR029060">
    <property type="entry name" value="PIN-like_dom_sf"/>
</dbReference>
<evidence type="ECO:0000313" key="3">
    <source>
        <dbReference type="EMBL" id="EPQ55032.1"/>
    </source>
</evidence>
<sequence>MGVNGLTTYLRENRPGVSRTITSPLKGPLNIVVDGWSFIYELYNSSGLRWVYGGEYEEFGKLVQDAAEAWLKIGVQLFFVFDGPYPSLKFSTLTGRVNENVIQPSLLFFRTSAVSRSTPRFLHESRMLPPLCYDACVLALQELSRSNDALQVHFADEEGDPYAVELAGRIGAYVLGNDSDFVVLNSEGYLGYIPMSEVVWSATSSEQDDTRDEDTGDFQVVVNKKGKKKARGDAKSSVGLVPPEEATDLTVSLPVYSPAALANHLQIPATLLPLLGALVGNDYNRSSSTVVNKRDIRSLFFDRRLTASGRITHVATTLQSILSAASSHKRKQKHQVNSVMDLIGRTVSALLLRGPGALSTGEQEEVVEKIVETTLQYAIPRYEGTRPGKEGLWPSDVCALHEPTACPTWEMMSRSLPGLQMDGSEDEAVRVTALYLNAYREGDLSPRALDPVSTGSSWPRIFLENPDLENTARSIGRPIREWCYALLDQGVGLPMRSGSDQEHDDERENDDEDELIDVVEEYSDEEDPLSPLQDALRKLDPSADGSAARLSASSQKKESRSQPKVVTEYVRRGTRLAAEDVTVPSLSSLLGGMPDAKATGPVQLLPEEMRFTLLLHALLSDTPLVRDLERDFLVPVLSVRWVIRRMHARAVENGNGRDRLKEMWTKREAEAFLANFRSSPSSSDQNATKSGDAGDPAIEDRSIQLTAQISAAMEAVMLLSQTLLLGRRVPSPVRRFSGRKFHALLQTHGRMPTADVWEACVDGLDECFTDEKVKKPNRSRKSKDTGRSGDAGSVPRQAAAAVSPSARSSFFNLLADIGAE</sequence>
<protein>
    <submittedName>
        <fullName evidence="3">Uncharacterized protein</fullName>
    </submittedName>
</protein>
<dbReference type="InterPro" id="IPR026832">
    <property type="entry name" value="Asteroid"/>
</dbReference>
<evidence type="ECO:0000256" key="1">
    <source>
        <dbReference type="ARBA" id="ARBA00007398"/>
    </source>
</evidence>
<dbReference type="PANTHER" id="PTHR15665">
    <property type="entry name" value="ASTEROID PROTEIN"/>
    <property type="match status" value="1"/>
</dbReference>
<dbReference type="PANTHER" id="PTHR15665:SF1">
    <property type="entry name" value="PROTEIN ASTEROID HOMOLOG 1"/>
    <property type="match status" value="1"/>
</dbReference>
<evidence type="ECO:0000256" key="2">
    <source>
        <dbReference type="SAM" id="MobiDB-lite"/>
    </source>
</evidence>
<comment type="similarity">
    <text evidence="1">Belongs to the asteroid family.</text>
</comment>
<evidence type="ECO:0000313" key="4">
    <source>
        <dbReference type="Proteomes" id="UP000030669"/>
    </source>
</evidence>
<keyword evidence="4" id="KW-1185">Reference proteome</keyword>
<reference evidence="3 4" key="1">
    <citation type="journal article" date="2012" name="Science">
        <title>The Paleozoic origin of enzymatic lignin decomposition reconstructed from 31 fungal genomes.</title>
        <authorList>
            <person name="Floudas D."/>
            <person name="Binder M."/>
            <person name="Riley R."/>
            <person name="Barry K."/>
            <person name="Blanchette R.A."/>
            <person name="Henrissat B."/>
            <person name="Martinez A.T."/>
            <person name="Otillar R."/>
            <person name="Spatafora J.W."/>
            <person name="Yadav J.S."/>
            <person name="Aerts A."/>
            <person name="Benoit I."/>
            <person name="Boyd A."/>
            <person name="Carlson A."/>
            <person name="Copeland A."/>
            <person name="Coutinho P.M."/>
            <person name="de Vries R.P."/>
            <person name="Ferreira P."/>
            <person name="Findley K."/>
            <person name="Foster B."/>
            <person name="Gaskell J."/>
            <person name="Glotzer D."/>
            <person name="Gorecki P."/>
            <person name="Heitman J."/>
            <person name="Hesse C."/>
            <person name="Hori C."/>
            <person name="Igarashi K."/>
            <person name="Jurgens J.A."/>
            <person name="Kallen N."/>
            <person name="Kersten P."/>
            <person name="Kohler A."/>
            <person name="Kuees U."/>
            <person name="Kumar T.K.A."/>
            <person name="Kuo A."/>
            <person name="LaButti K."/>
            <person name="Larrondo L.F."/>
            <person name="Lindquist E."/>
            <person name="Ling A."/>
            <person name="Lombard V."/>
            <person name="Lucas S."/>
            <person name="Lundell T."/>
            <person name="Martin R."/>
            <person name="McLaughlin D.J."/>
            <person name="Morgenstern I."/>
            <person name="Morin E."/>
            <person name="Murat C."/>
            <person name="Nagy L.G."/>
            <person name="Nolan M."/>
            <person name="Ohm R.A."/>
            <person name="Patyshakuliyeva A."/>
            <person name="Rokas A."/>
            <person name="Ruiz-Duenas F.J."/>
            <person name="Sabat G."/>
            <person name="Salamov A."/>
            <person name="Samejima M."/>
            <person name="Schmutz J."/>
            <person name="Slot J.C."/>
            <person name="St John F."/>
            <person name="Stenlid J."/>
            <person name="Sun H."/>
            <person name="Sun S."/>
            <person name="Syed K."/>
            <person name="Tsang A."/>
            <person name="Wiebenga A."/>
            <person name="Young D."/>
            <person name="Pisabarro A."/>
            <person name="Eastwood D.C."/>
            <person name="Martin F."/>
            <person name="Cullen D."/>
            <person name="Grigoriev I.V."/>
            <person name="Hibbett D.S."/>
        </authorList>
    </citation>
    <scope>NUCLEOTIDE SEQUENCE [LARGE SCALE GENOMIC DNA]</scope>
    <source>
        <strain evidence="3 4">ATCC 11539</strain>
    </source>
</reference>
<dbReference type="RefSeq" id="XP_007866210.1">
    <property type="nucleotide sequence ID" value="XM_007868019.1"/>
</dbReference>
<dbReference type="GeneID" id="19308595"/>